<organism evidence="12 13">
    <name type="scientific">Candidatus Blochmannia ocreatus</name>
    <name type="common">nom. nud.</name>
    <dbReference type="NCBI Taxonomy" id="251538"/>
    <lineage>
        <taxon>Bacteria</taxon>
        <taxon>Pseudomonadati</taxon>
        <taxon>Pseudomonadota</taxon>
        <taxon>Gammaproteobacteria</taxon>
        <taxon>Enterobacterales</taxon>
        <taxon>Enterobacteriaceae</taxon>
        <taxon>ant endosymbionts</taxon>
        <taxon>Candidatus Blochmanniella</taxon>
    </lineage>
</organism>
<dbReference type="PANTHER" id="PTHR43507">
    <property type="entry name" value="NADH-UBIQUINONE OXIDOREDUCTASE CHAIN 4"/>
    <property type="match status" value="1"/>
</dbReference>
<dbReference type="NCBIfam" id="NF004498">
    <property type="entry name" value="PRK05846.1-1"/>
    <property type="match status" value="1"/>
</dbReference>
<feature type="domain" description="NADH:quinone oxidoreductase/Mrp antiporter transmembrane" evidence="11">
    <location>
        <begin position="137"/>
        <end position="435"/>
    </location>
</feature>
<dbReference type="GO" id="GO:0016491">
    <property type="term" value="F:oxidoreductase activity"/>
    <property type="evidence" value="ECO:0007669"/>
    <property type="project" value="UniProtKB-KW"/>
</dbReference>
<comment type="subcellular location">
    <subcellularLocation>
        <location evidence="1">Endomembrane system</location>
        <topology evidence="1">Multi-pass membrane protein</topology>
    </subcellularLocation>
    <subcellularLocation>
        <location evidence="9">Membrane</location>
        <topology evidence="9">Multi-pass membrane protein</topology>
    </subcellularLocation>
</comment>
<sequence>MFLIILILIPFICSVLCWRTERVACWLPRWIALFSSGIILLFIIFLWRLHWDDASSVTNIYTNFPKWKLEYSYPWIPRFGISLHIALDGLSALMIMLSGFIGCMAVLCSWNEIKHDQGLFYCNLLWIIGGVIGVFLSVDMFLFFFFWEMIIIPMYFLVSLWGHNDIDSNVRINTAVKFFIYAQCSGLLMLISIITLASINYRMNGIWSFNYQDLLHIVLPRNVEYLLMLGFFLAFAVKMPIVPFHGWLPDMHCYAPTAGSVDLVGMLLKISAYGLFRFVLPLFPYASQSFTPIAMFLGVLNIFYGAYMACAQTDIKRLIAYSSISHMGFLLIAIYSGLEMSYQGSVILMVSYSLSASGMFILCGQLYERLHTRDMRFMGGLWNKMSCFPAFFLCFILATLGLPGTGNFVGEVTVLCSNFRVSPIITIIVCFGIVFSSIYSLLLMQRIFYGIFYISNPRDVSFIGLKHMEFREKLIAIFLLISIFFIGFFPKYILDISHESMKYLNIWLKK</sequence>
<evidence type="ECO:0000256" key="6">
    <source>
        <dbReference type="ARBA" id="ARBA00023136"/>
    </source>
</evidence>
<evidence type="ECO:0000256" key="3">
    <source>
        <dbReference type="ARBA" id="ARBA00019906"/>
    </source>
</evidence>
<feature type="transmembrane region" description="Helical" evidence="10">
    <location>
        <begin position="318"/>
        <end position="338"/>
    </location>
</feature>
<reference evidence="12" key="1">
    <citation type="submission" date="2022-05" db="EMBL/GenBank/DDBJ databases">
        <title>Impact of host demography and evolutionary history on endosymbiont molecular evolution: a test in carpenter ants (Genus Camponotus) and their Blochmannia endosymbionts.</title>
        <authorList>
            <person name="Manthey J.D."/>
            <person name="Giron J.C."/>
            <person name="Hruska J.P."/>
        </authorList>
    </citation>
    <scope>NUCLEOTIDE SEQUENCE</scope>
    <source>
        <strain evidence="12">C-006</strain>
    </source>
</reference>
<dbReference type="Proteomes" id="UP001056834">
    <property type="component" value="Chromosome"/>
</dbReference>
<dbReference type="Pfam" id="PF00361">
    <property type="entry name" value="Proton_antipo_M"/>
    <property type="match status" value="1"/>
</dbReference>
<accession>A0ABY4SSM0</accession>
<evidence type="ECO:0000256" key="9">
    <source>
        <dbReference type="RuleBase" id="RU000320"/>
    </source>
</evidence>
<feature type="transmembrane region" description="Helical" evidence="10">
    <location>
        <begin position="421"/>
        <end position="442"/>
    </location>
</feature>
<evidence type="ECO:0000313" key="12">
    <source>
        <dbReference type="EMBL" id="URJ24974.1"/>
    </source>
</evidence>
<feature type="transmembrane region" description="Helical" evidence="10">
    <location>
        <begin position="178"/>
        <end position="201"/>
    </location>
</feature>
<dbReference type="InterPro" id="IPR001750">
    <property type="entry name" value="ND/Mrp_TM"/>
</dbReference>
<evidence type="ECO:0000256" key="5">
    <source>
        <dbReference type="ARBA" id="ARBA00022989"/>
    </source>
</evidence>
<evidence type="ECO:0000313" key="13">
    <source>
        <dbReference type="Proteomes" id="UP001056834"/>
    </source>
</evidence>
<evidence type="ECO:0000256" key="7">
    <source>
        <dbReference type="ARBA" id="ARBA00031584"/>
    </source>
</evidence>
<dbReference type="RefSeq" id="WP_250223105.1">
    <property type="nucleotide sequence ID" value="NZ_CP097762.1"/>
</dbReference>
<keyword evidence="13" id="KW-1185">Reference proteome</keyword>
<dbReference type="EMBL" id="CP097762">
    <property type="protein sequence ID" value="URJ24974.1"/>
    <property type="molecule type" value="Genomic_DNA"/>
</dbReference>
<feature type="transmembrane region" description="Helical" evidence="10">
    <location>
        <begin position="474"/>
        <end position="494"/>
    </location>
</feature>
<dbReference type="InterPro" id="IPR010227">
    <property type="entry name" value="NADH_Q_OxRdtase_chainM/4"/>
</dbReference>
<feature type="transmembrane region" description="Helical" evidence="10">
    <location>
        <begin position="388"/>
        <end position="409"/>
    </location>
</feature>
<evidence type="ECO:0000256" key="8">
    <source>
        <dbReference type="ARBA" id="ARBA00032798"/>
    </source>
</evidence>
<comment type="similarity">
    <text evidence="2">Belongs to the complex I subunit 4 family.</text>
</comment>
<dbReference type="PANTHER" id="PTHR43507:SF1">
    <property type="entry name" value="NADH-UBIQUINONE OXIDOREDUCTASE CHAIN 4"/>
    <property type="match status" value="1"/>
</dbReference>
<feature type="transmembrane region" description="Helical" evidence="10">
    <location>
        <begin position="27"/>
        <end position="47"/>
    </location>
</feature>
<name>A0ABY4SSM0_9ENTR</name>
<evidence type="ECO:0000256" key="4">
    <source>
        <dbReference type="ARBA" id="ARBA00022692"/>
    </source>
</evidence>
<feature type="transmembrane region" description="Helical" evidence="10">
    <location>
        <begin position="285"/>
        <end position="306"/>
    </location>
</feature>
<feature type="transmembrane region" description="Helical" evidence="10">
    <location>
        <begin position="344"/>
        <end position="367"/>
    </location>
</feature>
<keyword evidence="5 10" id="KW-1133">Transmembrane helix</keyword>
<keyword evidence="4 9" id="KW-0812">Transmembrane</keyword>
<feature type="transmembrane region" description="Helical" evidence="10">
    <location>
        <begin position="85"/>
        <end position="112"/>
    </location>
</feature>
<dbReference type="PRINTS" id="PR01437">
    <property type="entry name" value="NUOXDRDTASE4"/>
</dbReference>
<protein>
    <recommendedName>
        <fullName evidence="3">NADH-quinone oxidoreductase subunit M</fullName>
    </recommendedName>
    <alternativeName>
        <fullName evidence="7">NADH dehydrogenase I subunit M</fullName>
    </alternativeName>
    <alternativeName>
        <fullName evidence="8">NDH-1 subunit M</fullName>
    </alternativeName>
</protein>
<dbReference type="NCBIfam" id="TIGR01972">
    <property type="entry name" value="NDH_I_M"/>
    <property type="match status" value="1"/>
</dbReference>
<evidence type="ECO:0000256" key="10">
    <source>
        <dbReference type="SAM" id="Phobius"/>
    </source>
</evidence>
<evidence type="ECO:0000256" key="2">
    <source>
        <dbReference type="ARBA" id="ARBA00009025"/>
    </source>
</evidence>
<feature type="transmembrane region" description="Helical" evidence="10">
    <location>
        <begin position="118"/>
        <end position="136"/>
    </location>
</feature>
<keyword evidence="6 10" id="KW-0472">Membrane</keyword>
<feature type="transmembrane region" description="Helical" evidence="10">
    <location>
        <begin position="222"/>
        <end position="241"/>
    </location>
</feature>
<dbReference type="InterPro" id="IPR003918">
    <property type="entry name" value="NADH_UbQ_OxRdtase"/>
</dbReference>
<gene>
    <name evidence="12" type="primary">nuoM</name>
    <name evidence="12" type="ORF">M9405_02340</name>
</gene>
<evidence type="ECO:0000256" key="1">
    <source>
        <dbReference type="ARBA" id="ARBA00004127"/>
    </source>
</evidence>
<proteinExistence type="inferred from homology"/>
<evidence type="ECO:0000259" key="11">
    <source>
        <dbReference type="Pfam" id="PF00361"/>
    </source>
</evidence>
<keyword evidence="12" id="KW-0560">Oxidoreductase</keyword>